<evidence type="ECO:0000313" key="2">
    <source>
        <dbReference type="EMBL" id="CAL1614148.1"/>
    </source>
</evidence>
<protein>
    <submittedName>
        <fullName evidence="2">Uncharacterized protein</fullName>
    </submittedName>
</protein>
<keyword evidence="3" id="KW-1185">Reference proteome</keyword>
<sequence>MLIPLLNPEITRIIIIPAATGAVSLKLSWHLGDADGGRREDESRDVRHNPLPPVDYKYRRRAGCICIYTAVITHAFGRCGCLFTHSPIALTELTSARTGFVSRTTAARQEKQETKEQPPAAEGSENKQEIHSAPETKAIDLEATRGRTCLCWCPLTEAGCWLRSWRTCGWTRTSWRL</sequence>
<evidence type="ECO:0000313" key="3">
    <source>
        <dbReference type="Proteomes" id="UP001497482"/>
    </source>
</evidence>
<organism evidence="2 3">
    <name type="scientific">Knipowitschia caucasica</name>
    <name type="common">Caucasian dwarf goby</name>
    <name type="synonym">Pomatoschistus caucasicus</name>
    <dbReference type="NCBI Taxonomy" id="637954"/>
    <lineage>
        <taxon>Eukaryota</taxon>
        <taxon>Metazoa</taxon>
        <taxon>Chordata</taxon>
        <taxon>Craniata</taxon>
        <taxon>Vertebrata</taxon>
        <taxon>Euteleostomi</taxon>
        <taxon>Actinopterygii</taxon>
        <taxon>Neopterygii</taxon>
        <taxon>Teleostei</taxon>
        <taxon>Neoteleostei</taxon>
        <taxon>Acanthomorphata</taxon>
        <taxon>Gobiaria</taxon>
        <taxon>Gobiiformes</taxon>
        <taxon>Gobioidei</taxon>
        <taxon>Gobiidae</taxon>
        <taxon>Gobiinae</taxon>
        <taxon>Knipowitschia</taxon>
    </lineage>
</organism>
<dbReference type="EMBL" id="OZ035830">
    <property type="protein sequence ID" value="CAL1614148.1"/>
    <property type="molecule type" value="Genomic_DNA"/>
</dbReference>
<accession>A0AAV2ML70</accession>
<gene>
    <name evidence="2" type="ORF">KC01_LOCUS40224</name>
</gene>
<feature type="compositionally biased region" description="Basic and acidic residues" evidence="1">
    <location>
        <begin position="124"/>
        <end position="137"/>
    </location>
</feature>
<feature type="region of interest" description="Disordered" evidence="1">
    <location>
        <begin position="103"/>
        <end position="137"/>
    </location>
</feature>
<dbReference type="AlphaFoldDB" id="A0AAV2ML70"/>
<evidence type="ECO:0000256" key="1">
    <source>
        <dbReference type="SAM" id="MobiDB-lite"/>
    </source>
</evidence>
<dbReference type="Proteomes" id="UP001497482">
    <property type="component" value="Chromosome 8"/>
</dbReference>
<name>A0AAV2ML70_KNICA</name>
<proteinExistence type="predicted"/>
<reference evidence="2 3" key="1">
    <citation type="submission" date="2024-04" db="EMBL/GenBank/DDBJ databases">
        <authorList>
            <person name="Waldvogel A.-M."/>
            <person name="Schoenle A."/>
        </authorList>
    </citation>
    <scope>NUCLEOTIDE SEQUENCE [LARGE SCALE GENOMIC DNA]</scope>
</reference>